<evidence type="ECO:0000313" key="7">
    <source>
        <dbReference type="Proteomes" id="UP000007879"/>
    </source>
</evidence>
<evidence type="ECO:0000259" key="5">
    <source>
        <dbReference type="Pfam" id="PF13476"/>
    </source>
</evidence>
<dbReference type="KEGG" id="aqu:105314347"/>
<feature type="coiled-coil region" evidence="4">
    <location>
        <begin position="339"/>
        <end position="373"/>
    </location>
</feature>
<dbReference type="SUPFAM" id="SSF52540">
    <property type="entry name" value="P-loop containing nucleoside triphosphate hydrolases"/>
    <property type="match status" value="1"/>
</dbReference>
<name>A0AAN0JKX0_AMPQE</name>
<keyword evidence="7" id="KW-1185">Reference proteome</keyword>
<keyword evidence="3 4" id="KW-0175">Coiled coil</keyword>
<protein>
    <recommendedName>
        <fullName evidence="2">Structural maintenance of chromosomes protein 5</fullName>
    </recommendedName>
</protein>
<evidence type="ECO:0000256" key="4">
    <source>
        <dbReference type="SAM" id="Coils"/>
    </source>
</evidence>
<dbReference type="PANTHER" id="PTHR45916:SF1">
    <property type="entry name" value="STRUCTURAL MAINTENANCE OF CHROMOSOMES PROTEIN 5"/>
    <property type="match status" value="1"/>
</dbReference>
<dbReference type="GO" id="GO:0000724">
    <property type="term" value="P:double-strand break repair via homologous recombination"/>
    <property type="evidence" value="ECO:0007669"/>
    <property type="project" value="TreeGrafter"/>
</dbReference>
<dbReference type="AlphaFoldDB" id="A0AAN0JKX0"/>
<dbReference type="GO" id="GO:0003697">
    <property type="term" value="F:single-stranded DNA binding"/>
    <property type="evidence" value="ECO:0007669"/>
    <property type="project" value="TreeGrafter"/>
</dbReference>
<organism evidence="6 7">
    <name type="scientific">Amphimedon queenslandica</name>
    <name type="common">Sponge</name>
    <dbReference type="NCBI Taxonomy" id="400682"/>
    <lineage>
        <taxon>Eukaryota</taxon>
        <taxon>Metazoa</taxon>
        <taxon>Porifera</taxon>
        <taxon>Demospongiae</taxon>
        <taxon>Heteroscleromorpha</taxon>
        <taxon>Haplosclerida</taxon>
        <taxon>Niphatidae</taxon>
        <taxon>Amphimedon</taxon>
    </lineage>
</organism>
<dbReference type="InterPro" id="IPR027417">
    <property type="entry name" value="P-loop_NTPase"/>
</dbReference>
<dbReference type="InterPro" id="IPR038729">
    <property type="entry name" value="Rad50/SbcC_AAA"/>
</dbReference>
<dbReference type="RefSeq" id="XP_019857658.1">
    <property type="nucleotide sequence ID" value="XM_020002099.1"/>
</dbReference>
<dbReference type="PANTHER" id="PTHR45916">
    <property type="entry name" value="STRUCTURAL MAINTENANCE OF CHROMOSOMES PROTEIN 5"/>
    <property type="match status" value="1"/>
</dbReference>
<dbReference type="EnsemblMetazoa" id="XM_020002099.1">
    <property type="protein sequence ID" value="XP_019857658.1"/>
    <property type="gene ID" value="LOC105314347"/>
</dbReference>
<dbReference type="GO" id="GO:0005634">
    <property type="term" value="C:nucleus"/>
    <property type="evidence" value="ECO:0007669"/>
    <property type="project" value="TreeGrafter"/>
</dbReference>
<evidence type="ECO:0000256" key="2">
    <source>
        <dbReference type="ARBA" id="ARBA00018687"/>
    </source>
</evidence>
<evidence type="ECO:0000313" key="6">
    <source>
        <dbReference type="EnsemblMetazoa" id="XP_019857658.1"/>
    </source>
</evidence>
<feature type="coiled-coil region" evidence="4">
    <location>
        <begin position="202"/>
        <end position="289"/>
    </location>
</feature>
<dbReference type="Proteomes" id="UP000007879">
    <property type="component" value="Unassembled WGS sequence"/>
</dbReference>
<evidence type="ECO:0000256" key="1">
    <source>
        <dbReference type="ARBA" id="ARBA00010171"/>
    </source>
</evidence>
<sequence length="613" mass="71444">MAGNTKGKKRNSSLVPVPLAEARLLGPGEDVCFRHGAIRKLVLHNFLTFDNIVLEPSPQLNLIVGPNGTGKSSLVCAICLVLCGNTSILGRAKDLKDFVKSGPAKEGYVEITIHHRSGNHPTIRRHIFKDRNNSKWLLNGVDRREMEVKDLVKSLNIQLENKCQFLPQDKVVEFAKLDCYQLLEETEKAIGTDDMYSMHQRLKGTKEKKVQLEKSLNAKKKELEEKVRHNELLERDVRRKETRENSLKTIKNLKMKKAWIEYEEARQIYDDAKKKRKEAERSLKRLHDRHRPLRDKMRQREAIVQKYGDNLKTHDRKLKEIKGQIEAKGSESDEYGEKQKTAVLAYEQLKKEADEQEEKINNLMNQISGLKSNLESLPPPDTLEPQVKRKTREIYSLNAEFAQLQSIQSELLQKKGTCEANITRCREELDAINDVYKQRLEMLSRKDRDAYSALKWLKENKSKFKRPVYEPILTLLRIKDMNYASQIESFFSGRDLVSFIFESREDRDVFAREVRDSMNLRVNMVIAPSNPLSNYKCKVPMERLRQFGFQYMLMDLVEAPPPVLSYYCAHQHLHDIPVSLNKLTTQRLNSLKSSHPEVQRFYTDDQMVRYCYY</sequence>
<dbReference type="GO" id="GO:0030915">
    <property type="term" value="C:Smc5-Smc6 complex"/>
    <property type="evidence" value="ECO:0007669"/>
    <property type="project" value="TreeGrafter"/>
</dbReference>
<accession>A0AAN0JKX0</accession>
<proteinExistence type="inferred from homology"/>
<dbReference type="Gene3D" id="3.40.50.300">
    <property type="entry name" value="P-loop containing nucleotide triphosphate hydrolases"/>
    <property type="match status" value="1"/>
</dbReference>
<comment type="similarity">
    <text evidence="1">Belongs to the SMC family. SMC5 subfamily.</text>
</comment>
<evidence type="ECO:0000256" key="3">
    <source>
        <dbReference type="ARBA" id="ARBA00023054"/>
    </source>
</evidence>
<dbReference type="Pfam" id="PF13476">
    <property type="entry name" value="AAA_23"/>
    <property type="match status" value="1"/>
</dbReference>
<dbReference type="GeneID" id="105314347"/>
<reference evidence="6" key="2">
    <citation type="submission" date="2024-06" db="UniProtKB">
        <authorList>
            <consortium name="EnsemblMetazoa"/>
        </authorList>
    </citation>
    <scope>IDENTIFICATION</scope>
</reference>
<feature type="domain" description="Rad50/SbcC-type AAA" evidence="5">
    <location>
        <begin position="40"/>
        <end position="244"/>
    </location>
</feature>
<reference evidence="7" key="1">
    <citation type="journal article" date="2010" name="Nature">
        <title>The Amphimedon queenslandica genome and the evolution of animal complexity.</title>
        <authorList>
            <person name="Srivastava M."/>
            <person name="Simakov O."/>
            <person name="Chapman J."/>
            <person name="Fahey B."/>
            <person name="Gauthier M.E."/>
            <person name="Mitros T."/>
            <person name="Richards G.S."/>
            <person name="Conaco C."/>
            <person name="Dacre M."/>
            <person name="Hellsten U."/>
            <person name="Larroux C."/>
            <person name="Putnam N.H."/>
            <person name="Stanke M."/>
            <person name="Adamska M."/>
            <person name="Darling A."/>
            <person name="Degnan S.M."/>
            <person name="Oakley T.H."/>
            <person name="Plachetzki D.C."/>
            <person name="Zhai Y."/>
            <person name="Adamski M."/>
            <person name="Calcino A."/>
            <person name="Cummins S.F."/>
            <person name="Goodstein D.M."/>
            <person name="Harris C."/>
            <person name="Jackson D.J."/>
            <person name="Leys S.P."/>
            <person name="Shu S."/>
            <person name="Woodcroft B.J."/>
            <person name="Vervoort M."/>
            <person name="Kosik K.S."/>
            <person name="Manning G."/>
            <person name="Degnan B.M."/>
            <person name="Rokhsar D.S."/>
        </authorList>
    </citation>
    <scope>NUCLEOTIDE SEQUENCE [LARGE SCALE GENOMIC DNA]</scope>
</reference>
<dbReference type="GO" id="GO:0016887">
    <property type="term" value="F:ATP hydrolysis activity"/>
    <property type="evidence" value="ECO:0007669"/>
    <property type="project" value="InterPro"/>
</dbReference>